<name>F4XQ69_9CYAN</name>
<reference evidence="2" key="1">
    <citation type="journal article" date="2011" name="Proc. Natl. Acad. Sci. U.S.A.">
        <title>Genomic insights into the physiology and ecology of the marine filamentous cyanobacterium Lyngbya majuscula.</title>
        <authorList>
            <person name="Jones A.C."/>
            <person name="Monroe E.A."/>
            <person name="Podell S."/>
            <person name="Hess W.R."/>
            <person name="Klages S."/>
            <person name="Esquenazi E."/>
            <person name="Niessen S."/>
            <person name="Hoover H."/>
            <person name="Rothmann M."/>
            <person name="Lasken R.S."/>
            <person name="Yates J.R.III."/>
            <person name="Reinhardt R."/>
            <person name="Kube M."/>
            <person name="Burkart M.D."/>
            <person name="Allen E.E."/>
            <person name="Dorrestein P.C."/>
            <person name="Gerwick W.H."/>
            <person name="Gerwick L."/>
        </authorList>
    </citation>
    <scope>NUCLEOTIDE SEQUENCE [LARGE SCALE GENOMIC DNA]</scope>
    <source>
        <strain evidence="2">3L</strain>
    </source>
</reference>
<evidence type="ECO:0000313" key="1">
    <source>
        <dbReference type="EMBL" id="EGJ33298.1"/>
    </source>
</evidence>
<dbReference type="HOGENOM" id="CLU_3063579_0_0_3"/>
<accession>F4XQ69</accession>
<dbReference type="Proteomes" id="UP000003959">
    <property type="component" value="Unassembled WGS sequence"/>
</dbReference>
<dbReference type="EMBL" id="GL890852">
    <property type="protein sequence ID" value="EGJ33298.1"/>
    <property type="molecule type" value="Genomic_DNA"/>
</dbReference>
<dbReference type="AlphaFoldDB" id="F4XQ69"/>
<organism evidence="1 2">
    <name type="scientific">Moorena producens 3L</name>
    <dbReference type="NCBI Taxonomy" id="489825"/>
    <lineage>
        <taxon>Bacteria</taxon>
        <taxon>Bacillati</taxon>
        <taxon>Cyanobacteriota</taxon>
        <taxon>Cyanophyceae</taxon>
        <taxon>Coleofasciculales</taxon>
        <taxon>Coleofasciculaceae</taxon>
        <taxon>Moorena</taxon>
    </lineage>
</organism>
<keyword evidence="2" id="KW-1185">Reference proteome</keyword>
<protein>
    <submittedName>
        <fullName evidence="1">Uncharacterized protein</fullName>
    </submittedName>
</protein>
<gene>
    <name evidence="1" type="ORF">LYNGBM3L_37970</name>
</gene>
<evidence type="ECO:0000313" key="2">
    <source>
        <dbReference type="Proteomes" id="UP000003959"/>
    </source>
</evidence>
<proteinExistence type="predicted"/>
<sequence length="53" mass="5683">MVNLSNPLTLLVKNPINIVDGKLEISSFGARELALVVEKPTTEVSPFNSELSG</sequence>